<dbReference type="CDD" id="cd07249">
    <property type="entry name" value="MMCE"/>
    <property type="match status" value="1"/>
</dbReference>
<dbReference type="GO" id="GO:0046872">
    <property type="term" value="F:metal ion binding"/>
    <property type="evidence" value="ECO:0007669"/>
    <property type="project" value="UniProtKB-KW"/>
</dbReference>
<evidence type="ECO:0000259" key="3">
    <source>
        <dbReference type="PROSITE" id="PS51819"/>
    </source>
</evidence>
<dbReference type="Pfam" id="PF13669">
    <property type="entry name" value="Glyoxalase_4"/>
    <property type="match status" value="1"/>
</dbReference>
<dbReference type="PANTHER" id="PTHR43048:SF3">
    <property type="entry name" value="METHYLMALONYL-COA EPIMERASE, MITOCHONDRIAL"/>
    <property type="match status" value="1"/>
</dbReference>
<dbReference type="SUPFAM" id="SSF54593">
    <property type="entry name" value="Glyoxalase/Bleomycin resistance protein/Dihydroxybiphenyl dioxygenase"/>
    <property type="match status" value="1"/>
</dbReference>
<dbReference type="PANTHER" id="PTHR43048">
    <property type="entry name" value="METHYLMALONYL-COA EPIMERASE"/>
    <property type="match status" value="1"/>
</dbReference>
<dbReference type="Proteomes" id="UP000326354">
    <property type="component" value="Chromosome"/>
</dbReference>
<dbReference type="InterPro" id="IPR051785">
    <property type="entry name" value="MMCE/EMCE_epimerase"/>
</dbReference>
<dbReference type="PROSITE" id="PS51819">
    <property type="entry name" value="VOC"/>
    <property type="match status" value="1"/>
</dbReference>
<dbReference type="KEGG" id="uam:UABAM_00861"/>
<feature type="domain" description="VOC" evidence="3">
    <location>
        <begin position="4"/>
        <end position="132"/>
    </location>
</feature>
<accession>A0A5S9IIL1</accession>
<dbReference type="NCBIfam" id="TIGR03081">
    <property type="entry name" value="metmalonyl_epim"/>
    <property type="match status" value="1"/>
</dbReference>
<dbReference type="GO" id="GO:0046491">
    <property type="term" value="P:L-methylmalonyl-CoA metabolic process"/>
    <property type="evidence" value="ECO:0007669"/>
    <property type="project" value="TreeGrafter"/>
</dbReference>
<dbReference type="RefSeq" id="WP_151966758.1">
    <property type="nucleotide sequence ID" value="NZ_AP019860.1"/>
</dbReference>
<dbReference type="AlphaFoldDB" id="A0A5S9IIL1"/>
<dbReference type="InterPro" id="IPR017515">
    <property type="entry name" value="MeMalonyl-CoA_epimerase"/>
</dbReference>
<dbReference type="InterPro" id="IPR029068">
    <property type="entry name" value="Glyas_Bleomycin-R_OHBP_Dase"/>
</dbReference>
<dbReference type="OrthoDB" id="9788468at2"/>
<dbReference type="EMBL" id="AP019860">
    <property type="protein sequence ID" value="BBM82518.1"/>
    <property type="molecule type" value="Genomic_DNA"/>
</dbReference>
<proteinExistence type="inferred from homology"/>
<evidence type="ECO:0000256" key="1">
    <source>
        <dbReference type="ARBA" id="ARBA00009308"/>
    </source>
</evidence>
<name>A0A5S9IIL1_UABAM</name>
<dbReference type="GO" id="GO:0004493">
    <property type="term" value="F:methylmalonyl-CoA epimerase activity"/>
    <property type="evidence" value="ECO:0007669"/>
    <property type="project" value="TreeGrafter"/>
</dbReference>
<evidence type="ECO:0000256" key="2">
    <source>
        <dbReference type="ARBA" id="ARBA00022723"/>
    </source>
</evidence>
<dbReference type="Gene3D" id="3.10.180.10">
    <property type="entry name" value="2,3-Dihydroxybiphenyl 1,2-Dioxygenase, domain 1"/>
    <property type="match status" value="1"/>
</dbReference>
<protein>
    <submittedName>
        <fullName evidence="4">Methylmalonyl-CoA epimerase</fullName>
    </submittedName>
</protein>
<keyword evidence="5" id="KW-1185">Reference proteome</keyword>
<dbReference type="InterPro" id="IPR037523">
    <property type="entry name" value="VOC_core"/>
</dbReference>
<evidence type="ECO:0000313" key="4">
    <source>
        <dbReference type="EMBL" id="BBM82518.1"/>
    </source>
</evidence>
<gene>
    <name evidence="4" type="ORF">UABAM_00861</name>
</gene>
<organism evidence="4 5">
    <name type="scientific">Uabimicrobium amorphum</name>
    <dbReference type="NCBI Taxonomy" id="2596890"/>
    <lineage>
        <taxon>Bacteria</taxon>
        <taxon>Pseudomonadati</taxon>
        <taxon>Planctomycetota</taxon>
        <taxon>Candidatus Uabimicrobiia</taxon>
        <taxon>Candidatus Uabimicrobiales</taxon>
        <taxon>Candidatus Uabimicrobiaceae</taxon>
        <taxon>Candidatus Uabimicrobium</taxon>
    </lineage>
</organism>
<keyword evidence="2" id="KW-0479">Metal-binding</keyword>
<sequence>MIKKVDHIGIAVKSIAEQVAYYRDVLGLPFLGEEEVENQQVKVAMFQAGEIRIELLEATSDESPIAKFIAKKGQGIHHVAYHSDNIKEDLDNAKKQDIRLINETPQMGADNKQIAFMHPKSTFGVLTELCSEE</sequence>
<evidence type="ECO:0000313" key="5">
    <source>
        <dbReference type="Proteomes" id="UP000326354"/>
    </source>
</evidence>
<reference evidence="4 5" key="1">
    <citation type="submission" date="2019-08" db="EMBL/GenBank/DDBJ databases">
        <title>Complete genome sequence of Candidatus Uab amorphum.</title>
        <authorList>
            <person name="Shiratori T."/>
            <person name="Suzuki S."/>
            <person name="Kakizawa Y."/>
            <person name="Ishida K."/>
        </authorList>
    </citation>
    <scope>NUCLEOTIDE SEQUENCE [LARGE SCALE GENOMIC DNA]</scope>
    <source>
        <strain evidence="4 5">SRT547</strain>
    </source>
</reference>
<comment type="similarity">
    <text evidence="1">Belongs to the methylmalonyl-CoA epimerase family.</text>
</comment>